<feature type="transmembrane region" description="Helical" evidence="1">
    <location>
        <begin position="53"/>
        <end position="75"/>
    </location>
</feature>
<proteinExistence type="predicted"/>
<keyword evidence="1" id="KW-1133">Transmembrane helix</keyword>
<dbReference type="Proteomes" id="UP000002881">
    <property type="component" value="Chromosome"/>
</dbReference>
<keyword evidence="1" id="KW-0472">Membrane</keyword>
<evidence type="ECO:0000313" key="3">
    <source>
        <dbReference type="Proteomes" id="UP000002881"/>
    </source>
</evidence>
<accession>I2F3D1</accession>
<dbReference type="KEGG" id="mpg:Theba_0717"/>
<evidence type="ECO:0000256" key="1">
    <source>
        <dbReference type="SAM" id="Phobius"/>
    </source>
</evidence>
<name>I2F3D1_9BACT</name>
<dbReference type="STRING" id="660470.Theba_0717"/>
<reference evidence="2 3" key="1">
    <citation type="journal article" date="2012" name="Genome Biol. Evol.">
        <title>Genome Sequence of the Mesophilic Thermotogales Bacterium Mesotoga prima MesG1.Ag.4.2 Reveals the Largest Thermotogales Genome To Date.</title>
        <authorList>
            <person name="Zhaxybayeva O."/>
            <person name="Swithers K.S."/>
            <person name="Foght J."/>
            <person name="Green A.G."/>
            <person name="Bruce D."/>
            <person name="Detter C."/>
            <person name="Han S."/>
            <person name="Teshima H."/>
            <person name="Han J."/>
            <person name="Woyke T."/>
            <person name="Pitluck S."/>
            <person name="Nolan M."/>
            <person name="Ivanova N."/>
            <person name="Pati A."/>
            <person name="Land M.L."/>
            <person name="Dlutek M."/>
            <person name="Doolittle W.F."/>
            <person name="Noll K.M."/>
            <person name="Nesbo C.L."/>
        </authorList>
    </citation>
    <scope>NUCLEOTIDE SEQUENCE [LARGE SCALE GENOMIC DNA]</scope>
    <source>
        <strain evidence="3">mesG1.Ag.4.2</strain>
    </source>
</reference>
<dbReference type="EMBL" id="CP003532">
    <property type="protein sequence ID" value="AFK06434.1"/>
    <property type="molecule type" value="Genomic_DNA"/>
</dbReference>
<evidence type="ECO:0000313" key="2">
    <source>
        <dbReference type="EMBL" id="AFK06434.1"/>
    </source>
</evidence>
<protein>
    <submittedName>
        <fullName evidence="2">Uncharacterized protein</fullName>
    </submittedName>
</protein>
<dbReference type="GeneID" id="87106561"/>
<dbReference type="AlphaFoldDB" id="I2F3D1"/>
<dbReference type="eggNOG" id="ENOG5034514">
    <property type="taxonomic scope" value="Bacteria"/>
</dbReference>
<dbReference type="HOGENOM" id="CLU_1376757_0_0_0"/>
<dbReference type="RefSeq" id="WP_014730492.1">
    <property type="nucleotide sequence ID" value="NC_017934.1"/>
</dbReference>
<sequence>MNEKNGFNFEEMKAPAGAEPFEGSDSFFIHRDYANKLNRRLSFLDKKGINSKLAFWSLIALTVLGFLFLVILYSYSTFENTSLLIDEVNGLESAYLEVQLLSRVRNEALGSMSTRSYLNDLEEKIPIGSKPGDYNGIIASGNSRDILDLVEMIVNEPRILVKKLELRSNLGFPILPESNIPSNLSLELKIDLNVTGIF</sequence>
<organism evidence="2 3">
    <name type="scientific">Mesotoga prima MesG1.Ag.4.2</name>
    <dbReference type="NCBI Taxonomy" id="660470"/>
    <lineage>
        <taxon>Bacteria</taxon>
        <taxon>Thermotogati</taxon>
        <taxon>Thermotogota</taxon>
        <taxon>Thermotogae</taxon>
        <taxon>Kosmotogales</taxon>
        <taxon>Kosmotogaceae</taxon>
        <taxon>Mesotoga</taxon>
    </lineage>
</organism>
<keyword evidence="3" id="KW-1185">Reference proteome</keyword>
<keyword evidence="1" id="KW-0812">Transmembrane</keyword>
<gene>
    <name evidence="2" type="ORF">Theba_0717</name>
</gene>